<evidence type="ECO:0000313" key="16">
    <source>
        <dbReference type="Proteomes" id="UP000270296"/>
    </source>
</evidence>
<dbReference type="InterPro" id="IPR017441">
    <property type="entry name" value="Protein_kinase_ATP_BS"/>
</dbReference>
<feature type="compositionally biased region" description="Polar residues" evidence="13">
    <location>
        <begin position="105"/>
        <end position="115"/>
    </location>
</feature>
<evidence type="ECO:0000256" key="2">
    <source>
        <dbReference type="ARBA" id="ARBA00013203"/>
    </source>
</evidence>
<reference evidence="15 16" key="2">
    <citation type="submission" date="2018-11" db="EMBL/GenBank/DDBJ databases">
        <authorList>
            <consortium name="Pathogen Informatics"/>
        </authorList>
    </citation>
    <scope>NUCLEOTIDE SEQUENCE [LARGE SCALE GENOMIC DNA]</scope>
</reference>
<dbReference type="GO" id="GO:0005634">
    <property type="term" value="C:nucleus"/>
    <property type="evidence" value="ECO:0007669"/>
    <property type="project" value="TreeGrafter"/>
</dbReference>
<keyword evidence="3 12" id="KW-0723">Serine/threonine-protein kinase</keyword>
<evidence type="ECO:0000259" key="14">
    <source>
        <dbReference type="PROSITE" id="PS50011"/>
    </source>
</evidence>
<name>A0A183IWM0_9BILA</name>
<protein>
    <recommendedName>
        <fullName evidence="2">dual-specificity kinase</fullName>
        <ecNumber evidence="2">2.7.12.1</ecNumber>
    </recommendedName>
</protein>
<dbReference type="PROSITE" id="PS00108">
    <property type="entry name" value="PROTEIN_KINASE_ST"/>
    <property type="match status" value="1"/>
</dbReference>
<dbReference type="Pfam" id="PF00069">
    <property type="entry name" value="Pkinase"/>
    <property type="match status" value="1"/>
</dbReference>
<dbReference type="InterPro" id="IPR011009">
    <property type="entry name" value="Kinase-like_dom_sf"/>
</dbReference>
<evidence type="ECO:0000256" key="4">
    <source>
        <dbReference type="ARBA" id="ARBA00022679"/>
    </source>
</evidence>
<reference evidence="17" key="1">
    <citation type="submission" date="2016-06" db="UniProtKB">
        <authorList>
            <consortium name="WormBaseParasite"/>
        </authorList>
    </citation>
    <scope>IDENTIFICATION</scope>
</reference>
<dbReference type="Proteomes" id="UP000270296">
    <property type="component" value="Unassembled WGS sequence"/>
</dbReference>
<evidence type="ECO:0000256" key="1">
    <source>
        <dbReference type="ARBA" id="ARBA00008867"/>
    </source>
</evidence>
<dbReference type="InterPro" id="IPR008271">
    <property type="entry name" value="Ser/Thr_kinase_AS"/>
</dbReference>
<evidence type="ECO:0000256" key="12">
    <source>
        <dbReference type="RuleBase" id="RU000304"/>
    </source>
</evidence>
<comment type="catalytic activity">
    <reaction evidence="8">
        <text>L-seryl-[protein] + ATP = O-phospho-L-seryl-[protein] + ADP + H(+)</text>
        <dbReference type="Rhea" id="RHEA:17989"/>
        <dbReference type="Rhea" id="RHEA-COMP:9863"/>
        <dbReference type="Rhea" id="RHEA-COMP:11604"/>
        <dbReference type="ChEBI" id="CHEBI:15378"/>
        <dbReference type="ChEBI" id="CHEBI:29999"/>
        <dbReference type="ChEBI" id="CHEBI:30616"/>
        <dbReference type="ChEBI" id="CHEBI:83421"/>
        <dbReference type="ChEBI" id="CHEBI:456216"/>
        <dbReference type="EC" id="2.7.12.1"/>
    </reaction>
</comment>
<keyword evidence="6" id="KW-0418">Kinase</keyword>
<evidence type="ECO:0000256" key="10">
    <source>
        <dbReference type="ARBA" id="ARBA00051680"/>
    </source>
</evidence>
<dbReference type="PANTHER" id="PTHR24058">
    <property type="entry name" value="DUAL SPECIFICITY PROTEIN KINASE"/>
    <property type="match status" value="1"/>
</dbReference>
<dbReference type="Gene3D" id="1.10.510.10">
    <property type="entry name" value="Transferase(Phosphotransferase) domain 1"/>
    <property type="match status" value="1"/>
</dbReference>
<dbReference type="InterPro" id="IPR042521">
    <property type="entry name" value="DYRK"/>
</dbReference>
<proteinExistence type="inferred from homology"/>
<evidence type="ECO:0000256" key="3">
    <source>
        <dbReference type="ARBA" id="ARBA00022527"/>
    </source>
</evidence>
<dbReference type="GO" id="GO:0005524">
    <property type="term" value="F:ATP binding"/>
    <property type="evidence" value="ECO:0007669"/>
    <property type="project" value="UniProtKB-UniRule"/>
</dbReference>
<keyword evidence="7 11" id="KW-0067">ATP-binding</keyword>
<evidence type="ECO:0000256" key="7">
    <source>
        <dbReference type="ARBA" id="ARBA00022840"/>
    </source>
</evidence>
<dbReference type="FunFam" id="3.30.200.20:FF:000127">
    <property type="entry name" value="Putative dual specificity tyrosine-phosphorylation-regulated kinase 2"/>
    <property type="match status" value="1"/>
</dbReference>
<feature type="binding site" evidence="11">
    <location>
        <position position="249"/>
    </location>
    <ligand>
        <name>ATP</name>
        <dbReference type="ChEBI" id="CHEBI:30616"/>
    </ligand>
</feature>
<evidence type="ECO:0000256" key="8">
    <source>
        <dbReference type="ARBA" id="ARBA00049003"/>
    </source>
</evidence>
<feature type="region of interest" description="Disordered" evidence="13">
    <location>
        <begin position="96"/>
        <end position="115"/>
    </location>
</feature>
<dbReference type="InterPro" id="IPR050494">
    <property type="entry name" value="Ser_Thr_dual-spec_kinase"/>
</dbReference>
<comment type="catalytic activity">
    <reaction evidence="9">
        <text>L-threonyl-[protein] + ATP = O-phospho-L-threonyl-[protein] + ADP + H(+)</text>
        <dbReference type="Rhea" id="RHEA:46608"/>
        <dbReference type="Rhea" id="RHEA-COMP:11060"/>
        <dbReference type="Rhea" id="RHEA-COMP:11605"/>
        <dbReference type="ChEBI" id="CHEBI:15378"/>
        <dbReference type="ChEBI" id="CHEBI:30013"/>
        <dbReference type="ChEBI" id="CHEBI:30616"/>
        <dbReference type="ChEBI" id="CHEBI:61977"/>
        <dbReference type="ChEBI" id="CHEBI:456216"/>
        <dbReference type="EC" id="2.7.12.1"/>
    </reaction>
</comment>
<evidence type="ECO:0000313" key="15">
    <source>
        <dbReference type="EMBL" id="VDP15062.1"/>
    </source>
</evidence>
<dbReference type="PROSITE" id="PS00107">
    <property type="entry name" value="PROTEIN_KINASE_ATP"/>
    <property type="match status" value="1"/>
</dbReference>
<comment type="similarity">
    <text evidence="1">Belongs to the protein kinase superfamily. CMGC Ser/Thr protein kinase family. MNB/DYRK subfamily.</text>
</comment>
<dbReference type="WBParaSite" id="SBAD_0000831601-mRNA-1">
    <property type="protein sequence ID" value="SBAD_0000831601-mRNA-1"/>
    <property type="gene ID" value="SBAD_0000831601"/>
</dbReference>
<evidence type="ECO:0000256" key="5">
    <source>
        <dbReference type="ARBA" id="ARBA00022741"/>
    </source>
</evidence>
<keyword evidence="16" id="KW-1185">Reference proteome</keyword>
<organism evidence="17">
    <name type="scientific">Soboliphyme baturini</name>
    <dbReference type="NCBI Taxonomy" id="241478"/>
    <lineage>
        <taxon>Eukaryota</taxon>
        <taxon>Metazoa</taxon>
        <taxon>Ecdysozoa</taxon>
        <taxon>Nematoda</taxon>
        <taxon>Enoplea</taxon>
        <taxon>Dorylaimia</taxon>
        <taxon>Dioctophymatida</taxon>
        <taxon>Dioctophymatoidea</taxon>
        <taxon>Soboliphymatidae</taxon>
        <taxon>Soboliphyme</taxon>
    </lineage>
</organism>
<feature type="domain" description="Protein kinase" evidence="14">
    <location>
        <begin position="220"/>
        <end position="474"/>
    </location>
</feature>
<evidence type="ECO:0000256" key="6">
    <source>
        <dbReference type="ARBA" id="ARBA00022777"/>
    </source>
</evidence>
<evidence type="ECO:0000256" key="13">
    <source>
        <dbReference type="SAM" id="MobiDB-lite"/>
    </source>
</evidence>
<dbReference type="PANTHER" id="PTHR24058:SF112">
    <property type="entry name" value="DUAL SPECIFICITY TYROSINE-PHOSPHORYLATION-REGULATED KINASE 3 HOMOLOG-RELATED"/>
    <property type="match status" value="1"/>
</dbReference>
<dbReference type="SUPFAM" id="SSF56112">
    <property type="entry name" value="Protein kinase-like (PK-like)"/>
    <property type="match status" value="1"/>
</dbReference>
<sequence>TVAGVGSTFGRGTNGALAFSSLLSLKQQQQQQQQQSPTTRLYATSGRGSFDILLSSTTVGTAARTGQQKLQKLQKLLPSSVTVTSSSTAAISISCAPEQPPLVPSNRSASSDSLNTDSISEGVGVSLGVGGTTTGSGSGGGGIECKCSGRHLTPDQAVRSFGNKLNAFEITEIYNYMHVYFVGPQAKKRSGTYGAPNNHGYDEENGCYLLVPHDHIAYRYEVLKVIGKGSFGQVIKAFDHKTQQYVALKVVRNEKRFHRQADEEIRILQFLRARDAHNASNTVRMLDAFTFRSHRCITFELLSINLYELIKRNKFQGFSLHLARKFAYGILQCLALLFEHRLIHCDLKPENILLRQPGRSGVKVIDFGSSCFDSQRIYTYIQSRFYRAPEVILGCKYGTAIDMWSFGCILVELLTGYPLLPGEDEADQLALMIELLGLPSDKLLVNAKRARNFFTSKGMSVDFSRSGRLVHLHV</sequence>
<gene>
    <name evidence="15" type="ORF">SBAD_LOCUS8018</name>
</gene>
<dbReference type="GO" id="GO:0005737">
    <property type="term" value="C:cytoplasm"/>
    <property type="evidence" value="ECO:0007669"/>
    <property type="project" value="TreeGrafter"/>
</dbReference>
<evidence type="ECO:0000256" key="11">
    <source>
        <dbReference type="PROSITE-ProRule" id="PRU10141"/>
    </source>
</evidence>
<dbReference type="Gene3D" id="3.30.10.30">
    <property type="entry name" value="DYRK"/>
    <property type="match status" value="1"/>
</dbReference>
<keyword evidence="5 11" id="KW-0547">Nucleotide-binding</keyword>
<dbReference type="Gene3D" id="3.30.200.20">
    <property type="entry name" value="Phosphorylase Kinase, domain 1"/>
    <property type="match status" value="1"/>
</dbReference>
<keyword evidence="4" id="KW-0808">Transferase</keyword>
<dbReference type="GO" id="GO:0004674">
    <property type="term" value="F:protein serine/threonine kinase activity"/>
    <property type="evidence" value="ECO:0007669"/>
    <property type="project" value="UniProtKB-KW"/>
</dbReference>
<dbReference type="EC" id="2.7.12.1" evidence="2"/>
<evidence type="ECO:0000256" key="9">
    <source>
        <dbReference type="ARBA" id="ARBA00049308"/>
    </source>
</evidence>
<dbReference type="PROSITE" id="PS50011">
    <property type="entry name" value="PROTEIN_KINASE_DOM"/>
    <property type="match status" value="1"/>
</dbReference>
<dbReference type="OrthoDB" id="9332038at2759"/>
<dbReference type="InterPro" id="IPR000719">
    <property type="entry name" value="Prot_kinase_dom"/>
</dbReference>
<dbReference type="EMBL" id="UZAM01011166">
    <property type="protein sequence ID" value="VDP15062.1"/>
    <property type="molecule type" value="Genomic_DNA"/>
</dbReference>
<dbReference type="GO" id="GO:0005856">
    <property type="term" value="C:cytoskeleton"/>
    <property type="evidence" value="ECO:0007669"/>
    <property type="project" value="TreeGrafter"/>
</dbReference>
<comment type="catalytic activity">
    <reaction evidence="10">
        <text>L-tyrosyl-[protein] + ATP = O-phospho-L-tyrosyl-[protein] + ADP + H(+)</text>
        <dbReference type="Rhea" id="RHEA:10596"/>
        <dbReference type="Rhea" id="RHEA-COMP:10136"/>
        <dbReference type="Rhea" id="RHEA-COMP:20101"/>
        <dbReference type="ChEBI" id="CHEBI:15378"/>
        <dbReference type="ChEBI" id="CHEBI:30616"/>
        <dbReference type="ChEBI" id="CHEBI:46858"/>
        <dbReference type="ChEBI" id="CHEBI:61978"/>
        <dbReference type="ChEBI" id="CHEBI:456216"/>
        <dbReference type="EC" id="2.7.12.1"/>
    </reaction>
</comment>
<accession>A0A183IWM0</accession>
<dbReference type="SMART" id="SM00220">
    <property type="entry name" value="S_TKc"/>
    <property type="match status" value="1"/>
</dbReference>
<dbReference type="GO" id="GO:0004712">
    <property type="term" value="F:protein serine/threonine/tyrosine kinase activity"/>
    <property type="evidence" value="ECO:0007669"/>
    <property type="project" value="UniProtKB-EC"/>
</dbReference>
<dbReference type="AlphaFoldDB" id="A0A183IWM0"/>
<evidence type="ECO:0000313" key="17">
    <source>
        <dbReference type="WBParaSite" id="SBAD_0000831601-mRNA-1"/>
    </source>
</evidence>